<reference evidence="5" key="1">
    <citation type="submission" date="2023-07" db="EMBL/GenBank/DDBJ databases">
        <title>Genomic Encyclopedia of Type Strains, Phase IV (KMG-IV): sequencing the most valuable type-strain genomes for metagenomic binning, comparative biology and taxonomic classification.</title>
        <authorList>
            <person name="Goeker M."/>
        </authorList>
    </citation>
    <scope>NUCLEOTIDE SEQUENCE</scope>
    <source>
        <strain evidence="5">DSM 21202</strain>
    </source>
</reference>
<dbReference type="GO" id="GO:0000160">
    <property type="term" value="P:phosphorelay signal transduction system"/>
    <property type="evidence" value="ECO:0007669"/>
    <property type="project" value="UniProtKB-KW"/>
</dbReference>
<gene>
    <name evidence="5" type="ORF">J2S73_001411</name>
</gene>
<dbReference type="SUPFAM" id="SSF111126">
    <property type="entry name" value="Ligand-binding domain in the NO signalling and Golgi transport"/>
    <property type="match status" value="1"/>
</dbReference>
<dbReference type="AlphaFoldDB" id="A0AAE3VMR3"/>
<dbReference type="Gene3D" id="3.30.1380.20">
    <property type="entry name" value="Trafficking protein particle complex subunit 3"/>
    <property type="match status" value="1"/>
</dbReference>
<dbReference type="EMBL" id="JAUSUL010000001">
    <property type="protein sequence ID" value="MDQ0314974.1"/>
    <property type="molecule type" value="Genomic_DNA"/>
</dbReference>
<name>A0AAE3VMR3_9HYPH</name>
<dbReference type="InterPro" id="IPR010523">
    <property type="entry name" value="XylR_N"/>
</dbReference>
<keyword evidence="1" id="KW-0547">Nucleotide-binding</keyword>
<dbReference type="PANTHER" id="PTHR32071">
    <property type="entry name" value="TRANSCRIPTIONAL REGULATORY PROTEIN"/>
    <property type="match status" value="1"/>
</dbReference>
<comment type="caution">
    <text evidence="5">The sequence shown here is derived from an EMBL/GenBank/DDBJ whole genome shotgun (WGS) entry which is preliminary data.</text>
</comment>
<dbReference type="PRINTS" id="PR01590">
    <property type="entry name" value="HTHFIS"/>
</dbReference>
<dbReference type="Pfam" id="PF02954">
    <property type="entry name" value="HTH_8"/>
    <property type="match status" value="1"/>
</dbReference>
<keyword evidence="3" id="KW-0902">Two-component regulatory system</keyword>
<sequence length="512" mass="56296">MQIDSDYREALDRGGQPTIAELLNHLAYNPLDATIKLAGARMVLQRAVQTTDLRDMLVRRHGEHEAMVVLMRLGYRAGVEDARFVKSNWPHIDVGDAFTAGTRLHMLSGVVRVETLSNDFDFKRDRYSSEFLWHGSAEAVEHHRLHGRAQAPVCWLQTGYAAGYASHFFSKLVIYRETKCAAMGHPSCHLIGGTLDRWKEDDPLVRLFQEEIITAPPARSPSAEPEAARATATASTRWEDLVVSAAAKRLETIAAARLPILISGPPGSGCDLAVDALLRWKSSLRAPTRVDCGSEDAAKLLRQDIGRRPGRREEIWILENLSSLPRALQAPLAKRLRLGPKSDVLIIALSDTLPNTPEMRACLTPEVLHGFSHVVMPPLSERTDVADIAEAMLDRLATDLEMPAPKLSRSAREALARPALSGNVPELAARLREALLSGDGHPIEADVFQPEEDAPFAGMRSGCVDVNALNREIYEAALEAEGGNVSAAARRVGLTRAQLAYRLKRQAPTERQ</sequence>
<dbReference type="Gene3D" id="1.10.10.60">
    <property type="entry name" value="Homeodomain-like"/>
    <property type="match status" value="1"/>
</dbReference>
<keyword evidence="2" id="KW-0067">ATP-binding</keyword>
<dbReference type="InterPro" id="IPR027417">
    <property type="entry name" value="P-loop_NTPase"/>
</dbReference>
<dbReference type="PROSITE" id="PS50045">
    <property type="entry name" value="SIGMA54_INTERACT_4"/>
    <property type="match status" value="1"/>
</dbReference>
<dbReference type="SMART" id="SM00989">
    <property type="entry name" value="V4R"/>
    <property type="match status" value="1"/>
</dbReference>
<dbReference type="Gene3D" id="1.10.8.60">
    <property type="match status" value="1"/>
</dbReference>
<dbReference type="InterPro" id="IPR002197">
    <property type="entry name" value="HTH_Fis"/>
</dbReference>
<dbReference type="GO" id="GO:0006355">
    <property type="term" value="P:regulation of DNA-templated transcription"/>
    <property type="evidence" value="ECO:0007669"/>
    <property type="project" value="InterPro"/>
</dbReference>
<accession>A0AAE3VMR3</accession>
<dbReference type="Pfam" id="PF06505">
    <property type="entry name" value="XylR_N"/>
    <property type="match status" value="1"/>
</dbReference>
<dbReference type="Pfam" id="PF14532">
    <property type="entry name" value="Sigma54_activ_2"/>
    <property type="match status" value="1"/>
</dbReference>
<feature type="domain" description="Sigma-54 factor interaction" evidence="4">
    <location>
        <begin position="248"/>
        <end position="436"/>
    </location>
</feature>
<proteinExistence type="predicted"/>
<dbReference type="SUPFAM" id="SSF46689">
    <property type="entry name" value="Homeodomain-like"/>
    <property type="match status" value="1"/>
</dbReference>
<dbReference type="SUPFAM" id="SSF52540">
    <property type="entry name" value="P-loop containing nucleoside triphosphate hydrolases"/>
    <property type="match status" value="1"/>
</dbReference>
<evidence type="ECO:0000256" key="3">
    <source>
        <dbReference type="ARBA" id="ARBA00023012"/>
    </source>
</evidence>
<keyword evidence="6" id="KW-1185">Reference proteome</keyword>
<evidence type="ECO:0000313" key="5">
    <source>
        <dbReference type="EMBL" id="MDQ0314974.1"/>
    </source>
</evidence>
<organism evidence="5 6">
    <name type="scientific">Amorphus orientalis</name>
    <dbReference type="NCBI Taxonomy" id="649198"/>
    <lineage>
        <taxon>Bacteria</taxon>
        <taxon>Pseudomonadati</taxon>
        <taxon>Pseudomonadota</taxon>
        <taxon>Alphaproteobacteria</taxon>
        <taxon>Hyphomicrobiales</taxon>
        <taxon>Amorphaceae</taxon>
        <taxon>Amorphus</taxon>
    </lineage>
</organism>
<dbReference type="InterPro" id="IPR002078">
    <property type="entry name" value="Sigma_54_int"/>
</dbReference>
<dbReference type="GO" id="GO:0043565">
    <property type="term" value="F:sequence-specific DNA binding"/>
    <property type="evidence" value="ECO:0007669"/>
    <property type="project" value="InterPro"/>
</dbReference>
<dbReference type="RefSeq" id="WP_306884761.1">
    <property type="nucleotide sequence ID" value="NZ_JAUSUL010000001.1"/>
</dbReference>
<dbReference type="InterPro" id="IPR024096">
    <property type="entry name" value="NO_sig/Golgi_transp_ligand-bd"/>
</dbReference>
<dbReference type="Gene3D" id="3.40.50.300">
    <property type="entry name" value="P-loop containing nucleotide triphosphate hydrolases"/>
    <property type="match status" value="1"/>
</dbReference>
<dbReference type="Proteomes" id="UP001229244">
    <property type="component" value="Unassembled WGS sequence"/>
</dbReference>
<dbReference type="Pfam" id="PF02830">
    <property type="entry name" value="V4R"/>
    <property type="match status" value="1"/>
</dbReference>
<evidence type="ECO:0000256" key="2">
    <source>
        <dbReference type="ARBA" id="ARBA00022840"/>
    </source>
</evidence>
<evidence type="ECO:0000313" key="6">
    <source>
        <dbReference type="Proteomes" id="UP001229244"/>
    </source>
</evidence>
<dbReference type="GO" id="GO:0005524">
    <property type="term" value="F:ATP binding"/>
    <property type="evidence" value="ECO:0007669"/>
    <property type="project" value="UniProtKB-KW"/>
</dbReference>
<protein>
    <submittedName>
        <fullName evidence="5">Hydrocarbon binding protein</fullName>
    </submittedName>
</protein>
<evidence type="ECO:0000256" key="1">
    <source>
        <dbReference type="ARBA" id="ARBA00022741"/>
    </source>
</evidence>
<dbReference type="InterPro" id="IPR004096">
    <property type="entry name" value="V4R"/>
</dbReference>
<dbReference type="InterPro" id="IPR009057">
    <property type="entry name" value="Homeodomain-like_sf"/>
</dbReference>
<evidence type="ECO:0000259" key="4">
    <source>
        <dbReference type="PROSITE" id="PS50045"/>
    </source>
</evidence>